<keyword evidence="2" id="KW-0808">Transferase</keyword>
<evidence type="ECO:0000313" key="11">
    <source>
        <dbReference type="Proteomes" id="UP001054889"/>
    </source>
</evidence>
<comment type="similarity">
    <text evidence="8">Belongs to the ubiquitin-conjugating enzyme family.</text>
</comment>
<dbReference type="Gene3D" id="3.10.110.10">
    <property type="entry name" value="Ubiquitin Conjugating Enzyme"/>
    <property type="match status" value="1"/>
</dbReference>
<organism evidence="10 11">
    <name type="scientific">Eleusine coracana subsp. coracana</name>
    <dbReference type="NCBI Taxonomy" id="191504"/>
    <lineage>
        <taxon>Eukaryota</taxon>
        <taxon>Viridiplantae</taxon>
        <taxon>Streptophyta</taxon>
        <taxon>Embryophyta</taxon>
        <taxon>Tracheophyta</taxon>
        <taxon>Spermatophyta</taxon>
        <taxon>Magnoliopsida</taxon>
        <taxon>Liliopsida</taxon>
        <taxon>Poales</taxon>
        <taxon>Poaceae</taxon>
        <taxon>PACMAD clade</taxon>
        <taxon>Chloridoideae</taxon>
        <taxon>Cynodonteae</taxon>
        <taxon>Eleusininae</taxon>
        <taxon>Eleusine</taxon>
    </lineage>
</organism>
<evidence type="ECO:0000259" key="9">
    <source>
        <dbReference type="PROSITE" id="PS50127"/>
    </source>
</evidence>
<dbReference type="GO" id="GO:0005524">
    <property type="term" value="F:ATP binding"/>
    <property type="evidence" value="ECO:0007669"/>
    <property type="project" value="UniProtKB-UniRule"/>
</dbReference>
<evidence type="ECO:0000256" key="5">
    <source>
        <dbReference type="ARBA" id="ARBA00022840"/>
    </source>
</evidence>
<evidence type="ECO:0000256" key="2">
    <source>
        <dbReference type="ARBA" id="ARBA00022679"/>
    </source>
</evidence>
<evidence type="ECO:0000256" key="1">
    <source>
        <dbReference type="ARBA" id="ARBA00005032"/>
    </source>
</evidence>
<dbReference type="SMART" id="SM00212">
    <property type="entry name" value="UBCc"/>
    <property type="match status" value="1"/>
</dbReference>
<dbReference type="FunFam" id="3.10.110.10:FF:000005">
    <property type="entry name" value="NEDD8-conjugating enzyme Ubc12"/>
    <property type="match status" value="1"/>
</dbReference>
<evidence type="ECO:0000256" key="3">
    <source>
        <dbReference type="ARBA" id="ARBA00022741"/>
    </source>
</evidence>
<dbReference type="Pfam" id="PF00179">
    <property type="entry name" value="UQ_con"/>
    <property type="match status" value="1"/>
</dbReference>
<name>A0AAV5CP67_ELECO</name>
<dbReference type="PROSITE" id="PS50127">
    <property type="entry name" value="UBC_2"/>
    <property type="match status" value="1"/>
</dbReference>
<comment type="caution">
    <text evidence="10">The sequence shown here is derived from an EMBL/GenBank/DDBJ whole genome shotgun (WGS) entry which is preliminary data.</text>
</comment>
<keyword evidence="3 8" id="KW-0547">Nucleotide-binding</keyword>
<dbReference type="Proteomes" id="UP001054889">
    <property type="component" value="Unassembled WGS sequence"/>
</dbReference>
<dbReference type="AlphaFoldDB" id="A0AAV5CP67"/>
<accession>A0AAV5CP67</accession>
<dbReference type="InterPro" id="IPR050113">
    <property type="entry name" value="Ub_conjugating_enzyme"/>
</dbReference>
<dbReference type="GO" id="GO:0019788">
    <property type="term" value="F:NEDD8 transferase activity"/>
    <property type="evidence" value="ECO:0007669"/>
    <property type="project" value="UniProtKB-ARBA"/>
</dbReference>
<dbReference type="InterPro" id="IPR016135">
    <property type="entry name" value="UBQ-conjugating_enzyme/RWD"/>
</dbReference>
<dbReference type="PANTHER" id="PTHR24067">
    <property type="entry name" value="UBIQUITIN-CONJUGATING ENZYME E2"/>
    <property type="match status" value="1"/>
</dbReference>
<keyword evidence="11" id="KW-1185">Reference proteome</keyword>
<dbReference type="InterPro" id="IPR023313">
    <property type="entry name" value="UBQ-conjugating_AS"/>
</dbReference>
<reference evidence="10" key="1">
    <citation type="journal article" date="2018" name="DNA Res.">
        <title>Multiple hybrid de novo genome assembly of finger millet, an orphan allotetraploid crop.</title>
        <authorList>
            <person name="Hatakeyama M."/>
            <person name="Aluri S."/>
            <person name="Balachadran M.T."/>
            <person name="Sivarajan S.R."/>
            <person name="Patrignani A."/>
            <person name="Gruter S."/>
            <person name="Poveda L."/>
            <person name="Shimizu-Inatsugi R."/>
            <person name="Baeten J."/>
            <person name="Francoijs K.J."/>
            <person name="Nataraja K.N."/>
            <person name="Reddy Y.A.N."/>
            <person name="Phadnis S."/>
            <person name="Ravikumar R.L."/>
            <person name="Schlapbach R."/>
            <person name="Sreeman S.M."/>
            <person name="Shimizu K.K."/>
        </authorList>
    </citation>
    <scope>NUCLEOTIDE SEQUENCE</scope>
</reference>
<feature type="domain" description="UBC core" evidence="9">
    <location>
        <begin position="89"/>
        <end position="233"/>
    </location>
</feature>
<dbReference type="EMBL" id="BQKI01000007">
    <property type="protein sequence ID" value="GJM99666.1"/>
    <property type="molecule type" value="Genomic_DNA"/>
</dbReference>
<evidence type="ECO:0000256" key="8">
    <source>
        <dbReference type="RuleBase" id="RU362109"/>
    </source>
</evidence>
<evidence type="ECO:0000313" key="10">
    <source>
        <dbReference type="EMBL" id="GJM99666.1"/>
    </source>
</evidence>
<feature type="active site" description="Glycyl thioester intermediate" evidence="7">
    <location>
        <position position="172"/>
    </location>
</feature>
<dbReference type="SUPFAM" id="SSF54495">
    <property type="entry name" value="UBC-like"/>
    <property type="match status" value="1"/>
</dbReference>
<sequence length="328" mass="35949">MRRSPMVIRRKSQDLHLVLALSIRPVSKRQQHMGIVIVPTMGNEHKRFGCTSGSCLSLRKMINLFKIKGQKKEDAASAAGKTPVKKQSAGELRLHKDISELNLPKTTSISFPNGKDDLMNFEIIIRPDEGYYMGGTFVFTFQVSLSYPHEPPKVKCKTKVYHPNIDLEGNVCLNILREDWKPVLNINTVIHGLNLLFTLLVDADKGTTEKALAVLDSLRYAHGGRSRGGAHKRADRAGAREKVGHVEMATEFAVSALWRLCKGDDVSSSGGGEGGAAAAVRPRRRRCRWARSRSCCSSSRSGAWASLRTRTVSCSACSMGPEAASSAS</sequence>
<proteinExistence type="inferred from homology"/>
<dbReference type="CDD" id="cd23794">
    <property type="entry name" value="UBCc_UBE2F_UBE2M"/>
    <property type="match status" value="1"/>
</dbReference>
<evidence type="ECO:0000256" key="7">
    <source>
        <dbReference type="PROSITE-ProRule" id="PRU10133"/>
    </source>
</evidence>
<comment type="pathway">
    <text evidence="1">Protein modification; protein neddylation.</text>
</comment>
<protein>
    <recommendedName>
        <fullName evidence="9">UBC core domain-containing protein</fullName>
    </recommendedName>
</protein>
<keyword evidence="5 8" id="KW-0067">ATP-binding</keyword>
<dbReference type="PROSITE" id="PS00183">
    <property type="entry name" value="UBC_1"/>
    <property type="match status" value="1"/>
</dbReference>
<evidence type="ECO:0000256" key="6">
    <source>
        <dbReference type="ARBA" id="ARBA00058311"/>
    </source>
</evidence>
<evidence type="ECO:0000256" key="4">
    <source>
        <dbReference type="ARBA" id="ARBA00022786"/>
    </source>
</evidence>
<dbReference type="InterPro" id="IPR000608">
    <property type="entry name" value="UBC"/>
</dbReference>
<comment type="function">
    <text evidence="6">Accepts the ubiquitin-like protein NEDD8/RUB1 from the ECR1-AXR1 E1 complex and catalyzes its covalent attachment to other proteins.</text>
</comment>
<keyword evidence="4 8" id="KW-0833">Ubl conjugation pathway</keyword>
<gene>
    <name evidence="10" type="primary">ga16787</name>
    <name evidence="10" type="ORF">PR202_ga16787</name>
</gene>
<reference evidence="10" key="2">
    <citation type="submission" date="2021-12" db="EMBL/GenBank/DDBJ databases">
        <title>Resequencing data analysis of finger millet.</title>
        <authorList>
            <person name="Hatakeyama M."/>
            <person name="Aluri S."/>
            <person name="Balachadran M.T."/>
            <person name="Sivarajan S.R."/>
            <person name="Poveda L."/>
            <person name="Shimizu-Inatsugi R."/>
            <person name="Schlapbach R."/>
            <person name="Sreeman S.M."/>
            <person name="Shimizu K.K."/>
        </authorList>
    </citation>
    <scope>NUCLEOTIDE SEQUENCE</scope>
</reference>